<reference evidence="1 2" key="1">
    <citation type="submission" date="2020-06" db="EMBL/GenBank/DDBJ databases">
        <authorList>
            <person name="Li R."/>
            <person name="Bekaert M."/>
        </authorList>
    </citation>
    <scope>NUCLEOTIDE SEQUENCE [LARGE SCALE GENOMIC DNA]</scope>
    <source>
        <strain evidence="2">wild</strain>
    </source>
</reference>
<dbReference type="Proteomes" id="UP000507470">
    <property type="component" value="Unassembled WGS sequence"/>
</dbReference>
<evidence type="ECO:0000313" key="1">
    <source>
        <dbReference type="EMBL" id="CAC5396059.1"/>
    </source>
</evidence>
<sequence length="151" mass="17504">MALPFLPAADIQPAFEKLSPRATSPELKQLVRYVDNTWLCNTVWHPRNWNIFQTSIRTNNDVEGWHTRINSDIGKANAAFYVLVPALHREAKLVALTVRLVSEEQVIRNQRIRYKELEGRLHQLWDQYFEGDITASRLLRDCGNIYGPSND</sequence>
<dbReference type="OrthoDB" id="10069396at2759"/>
<keyword evidence="2" id="KW-1185">Reference proteome</keyword>
<protein>
    <submittedName>
        <fullName evidence="1">Uncharacterized protein</fullName>
    </submittedName>
</protein>
<proteinExistence type="predicted"/>
<dbReference type="AlphaFoldDB" id="A0A6J8CLA5"/>
<organism evidence="1 2">
    <name type="scientific">Mytilus coruscus</name>
    <name type="common">Sea mussel</name>
    <dbReference type="NCBI Taxonomy" id="42192"/>
    <lineage>
        <taxon>Eukaryota</taxon>
        <taxon>Metazoa</taxon>
        <taxon>Spiralia</taxon>
        <taxon>Lophotrochozoa</taxon>
        <taxon>Mollusca</taxon>
        <taxon>Bivalvia</taxon>
        <taxon>Autobranchia</taxon>
        <taxon>Pteriomorphia</taxon>
        <taxon>Mytilida</taxon>
        <taxon>Mytiloidea</taxon>
        <taxon>Mytilidae</taxon>
        <taxon>Mytilinae</taxon>
        <taxon>Mytilus</taxon>
    </lineage>
</organism>
<name>A0A6J8CLA5_MYTCO</name>
<gene>
    <name evidence="1" type="ORF">MCOR_30662</name>
</gene>
<dbReference type="EMBL" id="CACVKT020005601">
    <property type="protein sequence ID" value="CAC5396059.1"/>
    <property type="molecule type" value="Genomic_DNA"/>
</dbReference>
<accession>A0A6J8CLA5</accession>
<evidence type="ECO:0000313" key="2">
    <source>
        <dbReference type="Proteomes" id="UP000507470"/>
    </source>
</evidence>